<keyword evidence="1" id="KW-1185">Reference proteome</keyword>
<protein>
    <submittedName>
        <fullName evidence="2">Gephyrin-like isoform X3</fullName>
    </submittedName>
</protein>
<gene>
    <name evidence="2" type="primary">LOC113098956</name>
</gene>
<evidence type="ECO:0000313" key="2">
    <source>
        <dbReference type="RefSeq" id="XP_026119783.1"/>
    </source>
</evidence>
<dbReference type="Proteomes" id="UP000515129">
    <property type="component" value="Unplaced"/>
</dbReference>
<reference evidence="2" key="1">
    <citation type="submission" date="2025-08" db="UniProtKB">
        <authorList>
            <consortium name="RefSeq"/>
        </authorList>
    </citation>
    <scope>IDENTIFICATION</scope>
    <source>
        <strain evidence="2">Wakin</strain>
        <tissue evidence="2">Muscle</tissue>
    </source>
</reference>
<proteinExistence type="predicted"/>
<evidence type="ECO:0000313" key="1">
    <source>
        <dbReference type="Proteomes" id="UP000515129"/>
    </source>
</evidence>
<dbReference type="RefSeq" id="XP_026119783.1">
    <property type="nucleotide sequence ID" value="XM_026263998.1"/>
</dbReference>
<dbReference type="AlphaFoldDB" id="A0A6P6PFC6"/>
<dbReference type="GeneID" id="113098956"/>
<organism evidence="1 2">
    <name type="scientific">Carassius auratus</name>
    <name type="common">Goldfish</name>
    <dbReference type="NCBI Taxonomy" id="7957"/>
    <lineage>
        <taxon>Eukaryota</taxon>
        <taxon>Metazoa</taxon>
        <taxon>Chordata</taxon>
        <taxon>Craniata</taxon>
        <taxon>Vertebrata</taxon>
        <taxon>Euteleostomi</taxon>
        <taxon>Actinopterygii</taxon>
        <taxon>Neopterygii</taxon>
        <taxon>Teleostei</taxon>
        <taxon>Ostariophysi</taxon>
        <taxon>Cypriniformes</taxon>
        <taxon>Cyprinidae</taxon>
        <taxon>Cyprininae</taxon>
        <taxon>Carassius</taxon>
    </lineage>
</organism>
<name>A0A6P6PFC6_CARAU</name>
<accession>A0A6P6PFC6</accession>
<dbReference type="UniPathway" id="UPA00344"/>
<sequence length="123" mass="13666">MARLTSCSSTCSVTEAVSGELLSCGFLQASRREFRAHLDEVITLKSRYSTLDQVQSRCSSKENILRASHSAVDITKVARRHRMSPFPLTSMDKAFITVLEMTPVLGTEIINYRGETIACSYQA</sequence>